<evidence type="ECO:0000256" key="3">
    <source>
        <dbReference type="ARBA" id="ARBA00022630"/>
    </source>
</evidence>
<dbReference type="PANTHER" id="PTHR15944">
    <property type="entry name" value="FARNESYLCYSTEINE LYASE"/>
    <property type="match status" value="1"/>
</dbReference>
<dbReference type="SUPFAM" id="SSF51905">
    <property type="entry name" value="FAD/NAD(P)-binding domain"/>
    <property type="match status" value="1"/>
</dbReference>
<dbReference type="GO" id="GO:0030327">
    <property type="term" value="P:prenylated protein catabolic process"/>
    <property type="evidence" value="ECO:0007669"/>
    <property type="project" value="TreeGrafter"/>
</dbReference>
<dbReference type="KEGG" id="lak:106171255"/>
<name>A0A1S3J9U2_LINAN</name>
<reference evidence="12" key="1">
    <citation type="submission" date="2025-08" db="UniProtKB">
        <authorList>
            <consortium name="RefSeq"/>
        </authorList>
    </citation>
    <scope>IDENTIFICATION</scope>
    <source>
        <tissue evidence="12">Gonads</tissue>
    </source>
</reference>
<feature type="chain" id="PRO_5010204457" evidence="9">
    <location>
        <begin position="28"/>
        <end position="493"/>
    </location>
</feature>
<evidence type="ECO:0000256" key="1">
    <source>
        <dbReference type="ARBA" id="ARBA00001974"/>
    </source>
</evidence>
<dbReference type="RefSeq" id="XP_013406981.1">
    <property type="nucleotide sequence ID" value="XM_013551527.2"/>
</dbReference>
<keyword evidence="3 8" id="KW-0285">Flavoprotein</keyword>
<dbReference type="InterPro" id="IPR036188">
    <property type="entry name" value="FAD/NAD-bd_sf"/>
</dbReference>
<evidence type="ECO:0000256" key="5">
    <source>
        <dbReference type="ARBA" id="ARBA00022827"/>
    </source>
</evidence>
<dbReference type="InterPro" id="IPR017046">
    <property type="entry name" value="Prenylcysteine_Oxase1"/>
</dbReference>
<evidence type="ECO:0000256" key="6">
    <source>
        <dbReference type="ARBA" id="ARBA00023002"/>
    </source>
</evidence>
<dbReference type="OrthoDB" id="437369at2759"/>
<keyword evidence="4 9" id="KW-0732">Signal</keyword>
<dbReference type="PANTHER" id="PTHR15944:SF0">
    <property type="entry name" value="PRENYLCYSTEINE LYASE DOMAIN-CONTAINING PROTEIN"/>
    <property type="match status" value="1"/>
</dbReference>
<dbReference type="PIRSF" id="PIRSF036292">
    <property type="entry name" value="Prenylcysteine_oxidase"/>
    <property type="match status" value="1"/>
</dbReference>
<evidence type="ECO:0000259" key="10">
    <source>
        <dbReference type="Pfam" id="PF07156"/>
    </source>
</evidence>
<dbReference type="AlphaFoldDB" id="A0A1S3J9U2"/>
<dbReference type="Pfam" id="PF13450">
    <property type="entry name" value="NAD_binding_8"/>
    <property type="match status" value="1"/>
</dbReference>
<organism evidence="11 12">
    <name type="scientific">Lingula anatina</name>
    <name type="common">Brachiopod</name>
    <name type="synonym">Lingula unguis</name>
    <dbReference type="NCBI Taxonomy" id="7574"/>
    <lineage>
        <taxon>Eukaryota</taxon>
        <taxon>Metazoa</taxon>
        <taxon>Spiralia</taxon>
        <taxon>Lophotrochozoa</taxon>
        <taxon>Brachiopoda</taxon>
        <taxon>Linguliformea</taxon>
        <taxon>Lingulata</taxon>
        <taxon>Lingulida</taxon>
        <taxon>Linguloidea</taxon>
        <taxon>Lingulidae</taxon>
        <taxon>Lingula</taxon>
    </lineage>
</organism>
<evidence type="ECO:0000256" key="2">
    <source>
        <dbReference type="ARBA" id="ARBA00009967"/>
    </source>
</evidence>
<evidence type="ECO:0000313" key="12">
    <source>
        <dbReference type="RefSeq" id="XP_013406981.1"/>
    </source>
</evidence>
<dbReference type="Proteomes" id="UP000085678">
    <property type="component" value="Unplaced"/>
</dbReference>
<proteinExistence type="inferred from homology"/>
<accession>A0A1S3J9U2</accession>
<evidence type="ECO:0000256" key="9">
    <source>
        <dbReference type="SAM" id="SignalP"/>
    </source>
</evidence>
<comment type="similarity">
    <text evidence="2 8">Belongs to the prenylcysteine oxidase family.</text>
</comment>
<comment type="cofactor">
    <cofactor evidence="1 8">
        <name>FAD</name>
        <dbReference type="ChEBI" id="CHEBI:57692"/>
    </cofactor>
</comment>
<dbReference type="OMA" id="SIGIWDG"/>
<dbReference type="GeneID" id="106171255"/>
<dbReference type="InParanoid" id="A0A1S3J9U2"/>
<dbReference type="InterPro" id="IPR010795">
    <property type="entry name" value="Prenylcys_lyase"/>
</dbReference>
<protein>
    <submittedName>
        <fullName evidence="12">Prenylcysteine oxidase 1 isoform X1</fullName>
    </submittedName>
</protein>
<feature type="domain" description="Prenylcysteine lyase" evidence="10">
    <location>
        <begin position="126"/>
        <end position="481"/>
    </location>
</feature>
<evidence type="ECO:0000256" key="8">
    <source>
        <dbReference type="PIRNR" id="PIRNR036292"/>
    </source>
</evidence>
<keyword evidence="11" id="KW-1185">Reference proteome</keyword>
<sequence>MTVLTKLMPPLSLLVFSSFLMCRFTLCEEKAPKIAIIGGGIGGASAAHYCRELFGKDTTIDLYEAEQVGGRLRTITIDGKKYDSGGTILHPRNFYMKNFTKMLELDTVDHKGGVLGIYDGKEFVFTGSKYSLVMLSKLLWRYGYDVIRLNFFIQDLLSKFSRIYDLQDQGMAFTSTSGLLKAMSPKFEEMTHISTKAALSEAGFSEKFIKELVGGALMSNYGQTTNVQGFVGSVSIAGAEPGLWSVEGGNNRVPEGLIKEAKVNLNMAVVTDITLTGKQYEVQYLNKDSSSPVKKAYDIVIIATPFHQDSKKVNFHGFPETPKTYQDFHRTVATYVRGVPNISKFGQQRLDDLPTAILVSNPNLIFNSIGLQRPVDKKYRNPDGTVDKSHPVYKVFSQEPLSDEQLGELFTTIDSKDVVDWMAYPHYKSSEKLLNFQLHDQMYYLNSIELAASCMETSAIGGRNVALLAYNRWFGIQGKIDNLPKTSGGKTEL</sequence>
<dbReference type="STRING" id="7574.A0A1S3J9U2"/>
<dbReference type="Gene3D" id="3.50.50.60">
    <property type="entry name" value="FAD/NAD(P)-binding domain"/>
    <property type="match status" value="1"/>
</dbReference>
<dbReference type="GO" id="GO:0001735">
    <property type="term" value="F:prenylcysteine oxidase activity"/>
    <property type="evidence" value="ECO:0007669"/>
    <property type="project" value="UniProtKB-UniRule"/>
</dbReference>
<evidence type="ECO:0000256" key="7">
    <source>
        <dbReference type="ARBA" id="ARBA00023180"/>
    </source>
</evidence>
<keyword evidence="6 8" id="KW-0560">Oxidoreductase</keyword>
<dbReference type="GO" id="GO:0030328">
    <property type="term" value="P:prenylcysteine catabolic process"/>
    <property type="evidence" value="ECO:0007669"/>
    <property type="project" value="UniProtKB-UniRule"/>
</dbReference>
<dbReference type="Pfam" id="PF07156">
    <property type="entry name" value="Prenylcys_lyase"/>
    <property type="match status" value="1"/>
</dbReference>
<feature type="signal peptide" evidence="9">
    <location>
        <begin position="1"/>
        <end position="27"/>
    </location>
</feature>
<keyword evidence="5 8" id="KW-0274">FAD</keyword>
<gene>
    <name evidence="12" type="primary">LOC106171255</name>
</gene>
<evidence type="ECO:0000256" key="4">
    <source>
        <dbReference type="ARBA" id="ARBA00022729"/>
    </source>
</evidence>
<keyword evidence="7" id="KW-0325">Glycoprotein</keyword>
<evidence type="ECO:0000313" key="11">
    <source>
        <dbReference type="Proteomes" id="UP000085678"/>
    </source>
</evidence>